<sequence length="280" mass="32325">MGFIPSMLDRAKEAWAKPSLNPLMPRRVDNLYKTHGDGTDFLGRTPLPNSVIVDATQNRSKSHSSATPSNKEALKLDLIGRQHYSLVSFSLRTLNYMCAMEAYTRHVLLNFQTFLNLLPDDHKAMAMTSYNEVLSIIDYQMITSLHLTDAAAKQLMTAIHLCRHTWLRTSNITDDARNRIEDSPFDSEGLFATSMEESLDNIQKMRKAAKSYTYQGTSSQSSSRQPNQNWRRPYTPAYQRPPNGYRPQPYNSPYQRQQQQPKNRQQQSTRRFDRKQKQLS</sequence>
<dbReference type="OrthoDB" id="9886994at2759"/>
<name>A0A9Q0Y436_9SAUR</name>
<organism evidence="2 3">
    <name type="scientific">Phrynocephalus forsythii</name>
    <dbReference type="NCBI Taxonomy" id="171643"/>
    <lineage>
        <taxon>Eukaryota</taxon>
        <taxon>Metazoa</taxon>
        <taxon>Chordata</taxon>
        <taxon>Craniata</taxon>
        <taxon>Vertebrata</taxon>
        <taxon>Euteleostomi</taxon>
        <taxon>Lepidosauria</taxon>
        <taxon>Squamata</taxon>
        <taxon>Bifurcata</taxon>
        <taxon>Unidentata</taxon>
        <taxon>Episquamata</taxon>
        <taxon>Toxicofera</taxon>
        <taxon>Iguania</taxon>
        <taxon>Acrodonta</taxon>
        <taxon>Agamidae</taxon>
        <taxon>Agaminae</taxon>
        <taxon>Phrynocephalus</taxon>
    </lineage>
</organism>
<keyword evidence="3" id="KW-1185">Reference proteome</keyword>
<feature type="region of interest" description="Disordered" evidence="1">
    <location>
        <begin position="210"/>
        <end position="280"/>
    </location>
</feature>
<evidence type="ECO:0000313" key="2">
    <source>
        <dbReference type="EMBL" id="KAJ7341476.1"/>
    </source>
</evidence>
<feature type="compositionally biased region" description="Low complexity" evidence="1">
    <location>
        <begin position="245"/>
        <end position="268"/>
    </location>
</feature>
<feature type="compositionally biased region" description="Low complexity" evidence="1">
    <location>
        <begin position="211"/>
        <end position="223"/>
    </location>
</feature>
<evidence type="ECO:0000256" key="1">
    <source>
        <dbReference type="SAM" id="MobiDB-lite"/>
    </source>
</evidence>
<reference evidence="2" key="1">
    <citation type="journal article" date="2023" name="DNA Res.">
        <title>Chromosome-level genome assembly of Phrynocephalus forsythii using third-generation DNA sequencing and Hi-C analysis.</title>
        <authorList>
            <person name="Qi Y."/>
            <person name="Zhao W."/>
            <person name="Zhao Y."/>
            <person name="Niu C."/>
            <person name="Cao S."/>
            <person name="Zhang Y."/>
        </authorList>
    </citation>
    <scope>NUCLEOTIDE SEQUENCE</scope>
    <source>
        <tissue evidence="2">Muscle</tissue>
    </source>
</reference>
<dbReference type="EMBL" id="JAPFRF010000002">
    <property type="protein sequence ID" value="KAJ7341476.1"/>
    <property type="molecule type" value="Genomic_DNA"/>
</dbReference>
<dbReference type="AlphaFoldDB" id="A0A9Q0Y436"/>
<evidence type="ECO:0000313" key="3">
    <source>
        <dbReference type="Proteomes" id="UP001142489"/>
    </source>
</evidence>
<gene>
    <name evidence="2" type="ORF">JRQ81_005617</name>
</gene>
<comment type="caution">
    <text evidence="2">The sequence shown here is derived from an EMBL/GenBank/DDBJ whole genome shotgun (WGS) entry which is preliminary data.</text>
</comment>
<dbReference type="Proteomes" id="UP001142489">
    <property type="component" value="Unassembled WGS sequence"/>
</dbReference>
<protein>
    <submittedName>
        <fullName evidence="2">Uncharacterized protein</fullName>
    </submittedName>
</protein>
<accession>A0A9Q0Y436</accession>
<dbReference type="Gene3D" id="1.10.287.3160">
    <property type="match status" value="1"/>
</dbReference>
<proteinExistence type="predicted"/>